<evidence type="ECO:0000313" key="12">
    <source>
        <dbReference type="EMBL" id="SDN66395.1"/>
    </source>
</evidence>
<dbReference type="NCBIfam" id="NF002204">
    <property type="entry name" value="PRK01077.1"/>
    <property type="match status" value="1"/>
</dbReference>
<organism evidence="12 13">
    <name type="scientific">Aureimonas jatrophae</name>
    <dbReference type="NCBI Taxonomy" id="1166073"/>
    <lineage>
        <taxon>Bacteria</taxon>
        <taxon>Pseudomonadati</taxon>
        <taxon>Pseudomonadota</taxon>
        <taxon>Alphaproteobacteria</taxon>
        <taxon>Hyphomicrobiales</taxon>
        <taxon>Aurantimonadaceae</taxon>
        <taxon>Aureimonas</taxon>
    </lineage>
</organism>
<dbReference type="SUPFAM" id="SSF52540">
    <property type="entry name" value="P-loop containing nucleoside triphosphate hydrolases"/>
    <property type="match status" value="1"/>
</dbReference>
<comment type="miscellaneous">
    <text evidence="9">The a and c carboxylates of hydrogenobyrinate are activated for nucleophilic attack via formation of a phosphorylated intermediate by ATP. CobB catalyzes first the amidation of the c-carboxylate, and then that of the a-carboxylate.</text>
</comment>
<evidence type="ECO:0000256" key="3">
    <source>
        <dbReference type="ARBA" id="ARBA00022573"/>
    </source>
</evidence>
<dbReference type="PANTHER" id="PTHR43873:SF1">
    <property type="entry name" value="COBYRINATE A,C-DIAMIDE SYNTHASE"/>
    <property type="match status" value="1"/>
</dbReference>
<dbReference type="InterPro" id="IPR027417">
    <property type="entry name" value="P-loop_NTPase"/>
</dbReference>
<dbReference type="UniPathway" id="UPA00148">
    <property type="reaction ID" value="UER00220"/>
</dbReference>
<proteinExistence type="inferred from homology"/>
<evidence type="ECO:0000256" key="1">
    <source>
        <dbReference type="ARBA" id="ARBA00001946"/>
    </source>
</evidence>
<keyword evidence="5 9" id="KW-0547">Nucleotide-binding</keyword>
<protein>
    <recommendedName>
        <fullName evidence="9">Hydrogenobyrinate a,c-diamide synthase</fullName>
        <ecNumber evidence="9">6.3.5.9</ecNumber>
    </recommendedName>
    <alternativeName>
        <fullName evidence="9">Hydrogenobyrinic acid a,c-diamide synthase</fullName>
    </alternativeName>
</protein>
<dbReference type="Proteomes" id="UP000198793">
    <property type="component" value="Unassembled WGS sequence"/>
</dbReference>
<dbReference type="EMBL" id="FNIT01000001">
    <property type="protein sequence ID" value="SDN66395.1"/>
    <property type="molecule type" value="Genomic_DNA"/>
</dbReference>
<comment type="pathway">
    <text evidence="9">Cofactor biosynthesis; adenosylcobalamin biosynthesis; cob(II)yrinate a,c-diamide from precorrin-2 (aerobic route): step 9/10.</text>
</comment>
<evidence type="ECO:0000259" key="11">
    <source>
        <dbReference type="Pfam" id="PF07685"/>
    </source>
</evidence>
<dbReference type="STRING" id="1166073.SAMN05192530_101647"/>
<dbReference type="InterPro" id="IPR011698">
    <property type="entry name" value="GATase_3"/>
</dbReference>
<evidence type="ECO:0000256" key="2">
    <source>
        <dbReference type="ARBA" id="ARBA00006205"/>
    </source>
</evidence>
<feature type="domain" description="CobQ/CobB/MinD/ParA nucleotide binding" evidence="10">
    <location>
        <begin position="11"/>
        <end position="188"/>
    </location>
</feature>
<comment type="domain">
    <text evidence="9">Comprises of two domains. The C-terminal domain contains the binding site for glutamine and catalyzes the hydrolysis of this substrate to glutamate and ammonia. The N-terminal domain is anticipated to bind ATP and hydrogenobyrinate and catalyzes the ultimate synthesis of the diamide product. The ammonia produced via the glutaminase domain is probably translocated to the adjacent domain via a molecular tunnel, where it reacts with an activated intermediate.</text>
</comment>
<dbReference type="RefSeq" id="WP_090668701.1">
    <property type="nucleotide sequence ID" value="NZ_FNIT01000001.1"/>
</dbReference>
<comment type="similarity">
    <text evidence="2">Belongs to the CobB/CobQ family. CobQ subfamily.</text>
</comment>
<dbReference type="AlphaFoldDB" id="A0A1H0D8F7"/>
<dbReference type="Pfam" id="PF07685">
    <property type="entry name" value="GATase_3"/>
    <property type="match status" value="1"/>
</dbReference>
<name>A0A1H0D8F7_9HYPH</name>
<evidence type="ECO:0000256" key="6">
    <source>
        <dbReference type="ARBA" id="ARBA00022840"/>
    </source>
</evidence>
<dbReference type="GO" id="GO:0043802">
    <property type="term" value="F:hydrogenobyrinic acid a,c-diamide synthase (glutamine-hydrolysing) activity"/>
    <property type="evidence" value="ECO:0007669"/>
    <property type="project" value="UniProtKB-UniRule"/>
</dbReference>
<dbReference type="PANTHER" id="PTHR43873">
    <property type="entry name" value="COBYRINATE A,C-DIAMIDE SYNTHASE"/>
    <property type="match status" value="1"/>
</dbReference>
<evidence type="ECO:0000256" key="4">
    <source>
        <dbReference type="ARBA" id="ARBA00022598"/>
    </source>
</evidence>
<dbReference type="HAMAP" id="MF_00027">
    <property type="entry name" value="CobB_CbiA"/>
    <property type="match status" value="1"/>
</dbReference>
<keyword evidence="8 9" id="KW-0315">Glutamine amidotransferase</keyword>
<dbReference type="PROSITE" id="PS51274">
    <property type="entry name" value="GATASE_COBBQ"/>
    <property type="match status" value="1"/>
</dbReference>
<dbReference type="NCBIfam" id="TIGR00379">
    <property type="entry name" value="cobB"/>
    <property type="match status" value="1"/>
</dbReference>
<dbReference type="Gene3D" id="3.40.50.300">
    <property type="entry name" value="P-loop containing nucleotide triphosphate hydrolases"/>
    <property type="match status" value="1"/>
</dbReference>
<feature type="site" description="Increases nucleophilicity of active site Cys" evidence="9">
    <location>
        <position position="426"/>
    </location>
</feature>
<dbReference type="InterPro" id="IPR002586">
    <property type="entry name" value="CobQ/CobB/MinD/ParA_Nub-bd_dom"/>
</dbReference>
<dbReference type="OrthoDB" id="9764035at2"/>
<keyword evidence="13" id="KW-1185">Reference proteome</keyword>
<comment type="similarity">
    <text evidence="9">Belongs to the CobB/CbiA family.</text>
</comment>
<evidence type="ECO:0000256" key="5">
    <source>
        <dbReference type="ARBA" id="ARBA00022741"/>
    </source>
</evidence>
<dbReference type="InterPro" id="IPR004484">
    <property type="entry name" value="CbiA/CobB_synth"/>
</dbReference>
<keyword evidence="7 9" id="KW-0460">Magnesium</keyword>
<evidence type="ECO:0000256" key="9">
    <source>
        <dbReference type="HAMAP-Rule" id="MF_00027"/>
    </source>
</evidence>
<keyword evidence="6 9" id="KW-0067">ATP-binding</keyword>
<gene>
    <name evidence="9" type="primary">cobB</name>
    <name evidence="12" type="ORF">SAMN05192530_101647</name>
</gene>
<feature type="active site" description="Nucleophile" evidence="9">
    <location>
        <position position="327"/>
    </location>
</feature>
<keyword evidence="4 9" id="KW-0436">Ligase</keyword>
<evidence type="ECO:0000256" key="7">
    <source>
        <dbReference type="ARBA" id="ARBA00022842"/>
    </source>
</evidence>
<sequence length="431" mass="45086">MPSPPSPSGLLVAAPHSGSGKTLVTLALLAHLRREGIAVQPAKAGPDYIDPAFHAAAAGVPSVNLDPYAMRPALIRALVQGPAPLVAEGMMGLFDGAADGSGSSADLAELLDLAVVLVVDCGRQSQSVAALVRGFRDHRPRLRFAGLVLNRVASPRHERMLRTALEPLGLPVLAALPPAPHLVLPERHLGLVQAGEHAGLSAFLGDAADWFAAGLVPGALDAWLAAHVSRETARPETLAPLGTRIAVASDTAFAFSYPHLLDGWRAAGATLHPFSPLADEAPDPSADAVFLPGGYPELHAGRLAANAVFRDGMHRAAAGGARIYGECGGYMVLGEGLVDAAGARHAMLGLLRLETSFAERRRHLGYRRLEAQPGGPWDGALTAHEFHYTSTLSERGEPLFRARDALGDDLGFSGLRAGRVAGSFLHVIDRA</sequence>
<reference evidence="12 13" key="1">
    <citation type="submission" date="2016-10" db="EMBL/GenBank/DDBJ databases">
        <authorList>
            <person name="de Groot N.N."/>
        </authorList>
    </citation>
    <scope>NUCLEOTIDE SEQUENCE [LARGE SCALE GENOMIC DNA]</scope>
    <source>
        <strain evidence="13">L7-484,KACC 16230,DSM 25025</strain>
    </source>
</reference>
<dbReference type="SUPFAM" id="SSF52317">
    <property type="entry name" value="Class I glutamine amidotransferase-like"/>
    <property type="match status" value="1"/>
</dbReference>
<dbReference type="Pfam" id="PF01656">
    <property type="entry name" value="CbiA"/>
    <property type="match status" value="1"/>
</dbReference>
<feature type="domain" description="CobB/CobQ-like glutamine amidotransferase" evidence="11">
    <location>
        <begin position="244"/>
        <end position="428"/>
    </location>
</feature>
<dbReference type="EC" id="6.3.5.9" evidence="9"/>
<comment type="cofactor">
    <cofactor evidence="1 9">
        <name>Mg(2+)</name>
        <dbReference type="ChEBI" id="CHEBI:18420"/>
    </cofactor>
</comment>
<dbReference type="InterPro" id="IPR029062">
    <property type="entry name" value="Class_I_gatase-like"/>
</dbReference>
<dbReference type="Gene3D" id="3.40.50.880">
    <property type="match status" value="1"/>
</dbReference>
<evidence type="ECO:0000259" key="10">
    <source>
        <dbReference type="Pfam" id="PF01656"/>
    </source>
</evidence>
<accession>A0A1H0D8F7</accession>
<dbReference type="GO" id="GO:0005524">
    <property type="term" value="F:ATP binding"/>
    <property type="evidence" value="ECO:0007669"/>
    <property type="project" value="UniProtKB-UniRule"/>
</dbReference>
<evidence type="ECO:0000256" key="8">
    <source>
        <dbReference type="ARBA" id="ARBA00022962"/>
    </source>
</evidence>
<comment type="catalytic activity">
    <reaction evidence="9">
        <text>hydrogenobyrinate + 2 L-glutamine + 2 ATP + 2 H2O = hydrogenobyrinate a,c-diamide + 2 L-glutamate + 2 ADP + 2 phosphate + 2 H(+)</text>
        <dbReference type="Rhea" id="RHEA:12544"/>
        <dbReference type="ChEBI" id="CHEBI:15377"/>
        <dbReference type="ChEBI" id="CHEBI:15378"/>
        <dbReference type="ChEBI" id="CHEBI:29985"/>
        <dbReference type="ChEBI" id="CHEBI:30616"/>
        <dbReference type="ChEBI" id="CHEBI:43474"/>
        <dbReference type="ChEBI" id="CHEBI:58359"/>
        <dbReference type="ChEBI" id="CHEBI:77873"/>
        <dbReference type="ChEBI" id="CHEBI:77874"/>
        <dbReference type="ChEBI" id="CHEBI:456216"/>
        <dbReference type="EC" id="6.3.5.9"/>
    </reaction>
</comment>
<keyword evidence="3 9" id="KW-0169">Cobalamin biosynthesis</keyword>
<dbReference type="GO" id="GO:0009236">
    <property type="term" value="P:cobalamin biosynthetic process"/>
    <property type="evidence" value="ECO:0007669"/>
    <property type="project" value="UniProtKB-UniRule"/>
</dbReference>
<comment type="function">
    <text evidence="9">Catalyzes the ATP-dependent amidation of the two carboxylate groups at positions a and c of hydrogenobyrinate, using either L-glutamine or ammonia as the nitrogen source.</text>
</comment>
<evidence type="ECO:0000313" key="13">
    <source>
        <dbReference type="Proteomes" id="UP000198793"/>
    </source>
</evidence>
<dbReference type="GO" id="GO:0042242">
    <property type="term" value="F:cobyrinic acid a,c-diamide synthase activity"/>
    <property type="evidence" value="ECO:0007669"/>
    <property type="project" value="InterPro"/>
</dbReference>